<dbReference type="AlphaFoldDB" id="A0A8T0HBP7"/>
<evidence type="ECO:0000313" key="1">
    <source>
        <dbReference type="EMBL" id="KAG0567808.1"/>
    </source>
</evidence>
<reference evidence="1" key="1">
    <citation type="submission" date="2020-06" db="EMBL/GenBank/DDBJ databases">
        <title>WGS assembly of Ceratodon purpureus strain R40.</title>
        <authorList>
            <person name="Carey S.B."/>
            <person name="Jenkins J."/>
            <person name="Shu S."/>
            <person name="Lovell J.T."/>
            <person name="Sreedasyam A."/>
            <person name="Maumus F."/>
            <person name="Tiley G.P."/>
            <person name="Fernandez-Pozo N."/>
            <person name="Barry K."/>
            <person name="Chen C."/>
            <person name="Wang M."/>
            <person name="Lipzen A."/>
            <person name="Daum C."/>
            <person name="Saski C.A."/>
            <person name="Payton A.C."/>
            <person name="Mcbreen J.C."/>
            <person name="Conrad R.E."/>
            <person name="Kollar L.M."/>
            <person name="Olsson S."/>
            <person name="Huttunen S."/>
            <person name="Landis J.B."/>
            <person name="Wickett N.J."/>
            <person name="Johnson M.G."/>
            <person name="Rensing S.A."/>
            <person name="Grimwood J."/>
            <person name="Schmutz J."/>
            <person name="Mcdaniel S.F."/>
        </authorList>
    </citation>
    <scope>NUCLEOTIDE SEQUENCE</scope>
    <source>
        <strain evidence="1">R40</strain>
    </source>
</reference>
<sequence>MARPHQTSKEVLRLQRCCCCSEHKQGQKGSFYVM</sequence>
<comment type="caution">
    <text evidence="1">The sequence shown here is derived from an EMBL/GenBank/DDBJ whole genome shotgun (WGS) entry which is preliminary data.</text>
</comment>
<gene>
    <name evidence="1" type="ORF">KC19_7G162700</name>
</gene>
<dbReference type="Proteomes" id="UP000822688">
    <property type="component" value="Chromosome 7"/>
</dbReference>
<keyword evidence="2" id="KW-1185">Reference proteome</keyword>
<proteinExistence type="predicted"/>
<evidence type="ECO:0000313" key="2">
    <source>
        <dbReference type="Proteomes" id="UP000822688"/>
    </source>
</evidence>
<dbReference type="EMBL" id="CM026428">
    <property type="protein sequence ID" value="KAG0567808.1"/>
    <property type="molecule type" value="Genomic_DNA"/>
</dbReference>
<name>A0A8T0HBP7_CERPU</name>
<protein>
    <submittedName>
        <fullName evidence="1">Uncharacterized protein</fullName>
    </submittedName>
</protein>
<organism evidence="1 2">
    <name type="scientific">Ceratodon purpureus</name>
    <name type="common">Fire moss</name>
    <name type="synonym">Dicranum purpureum</name>
    <dbReference type="NCBI Taxonomy" id="3225"/>
    <lineage>
        <taxon>Eukaryota</taxon>
        <taxon>Viridiplantae</taxon>
        <taxon>Streptophyta</taxon>
        <taxon>Embryophyta</taxon>
        <taxon>Bryophyta</taxon>
        <taxon>Bryophytina</taxon>
        <taxon>Bryopsida</taxon>
        <taxon>Dicranidae</taxon>
        <taxon>Pseudoditrichales</taxon>
        <taxon>Ditrichaceae</taxon>
        <taxon>Ceratodon</taxon>
    </lineage>
</organism>
<accession>A0A8T0HBP7</accession>